<dbReference type="AlphaFoldDB" id="A0A4V1AH75"/>
<dbReference type="GO" id="GO:0006508">
    <property type="term" value="P:proteolysis"/>
    <property type="evidence" value="ECO:0007669"/>
    <property type="project" value="UniProtKB-KW"/>
</dbReference>
<evidence type="ECO:0000313" key="10">
    <source>
        <dbReference type="Proteomes" id="UP000291124"/>
    </source>
</evidence>
<feature type="active site" description="Charge relay system" evidence="6">
    <location>
        <position position="290"/>
    </location>
</feature>
<dbReference type="SUPFAM" id="SSF52317">
    <property type="entry name" value="Class I glutamine amidotransferase-like"/>
    <property type="match status" value="1"/>
</dbReference>
<keyword evidence="3" id="KW-0645">Protease</keyword>
<dbReference type="Gene3D" id="3.50.30.60">
    <property type="entry name" value="LD-carboxypeptidase A C-terminal domain-like"/>
    <property type="match status" value="1"/>
</dbReference>
<feature type="domain" description="LD-carboxypeptidase C-terminal" evidence="8">
    <location>
        <begin position="189"/>
        <end position="305"/>
    </location>
</feature>
<dbReference type="Gene3D" id="3.40.50.10740">
    <property type="entry name" value="Class I glutamine amidotransferase-like"/>
    <property type="match status" value="1"/>
</dbReference>
<evidence type="ECO:0000256" key="4">
    <source>
        <dbReference type="ARBA" id="ARBA00022801"/>
    </source>
</evidence>
<keyword evidence="10" id="KW-1185">Reference proteome</keyword>
<gene>
    <name evidence="9" type="ORF">E1750_02495</name>
</gene>
<evidence type="ECO:0000256" key="5">
    <source>
        <dbReference type="ARBA" id="ARBA00022825"/>
    </source>
</evidence>
<dbReference type="Proteomes" id="UP000291124">
    <property type="component" value="Chromosome"/>
</dbReference>
<feature type="domain" description="LD-carboxypeptidase N-terminal" evidence="7">
    <location>
        <begin position="31"/>
        <end position="147"/>
    </location>
</feature>
<dbReference type="InterPro" id="IPR040449">
    <property type="entry name" value="Peptidase_S66_N"/>
</dbReference>
<dbReference type="InterPro" id="IPR027478">
    <property type="entry name" value="LdcA_N"/>
</dbReference>
<dbReference type="PANTHER" id="PTHR30237">
    <property type="entry name" value="MURAMOYLTETRAPEPTIDE CARBOXYPEPTIDASE"/>
    <property type="match status" value="1"/>
</dbReference>
<evidence type="ECO:0000313" key="9">
    <source>
        <dbReference type="EMBL" id="QBN20562.1"/>
    </source>
</evidence>
<protein>
    <submittedName>
        <fullName evidence="9">LD-carboxypeptidase</fullName>
    </submittedName>
</protein>
<dbReference type="CDD" id="cd07025">
    <property type="entry name" value="Peptidase_S66"/>
    <property type="match status" value="1"/>
</dbReference>
<name>A0A4V1AH75_9FLAO</name>
<keyword evidence="2 9" id="KW-0121">Carboxypeptidase</keyword>
<evidence type="ECO:0000259" key="7">
    <source>
        <dbReference type="Pfam" id="PF02016"/>
    </source>
</evidence>
<evidence type="ECO:0000256" key="2">
    <source>
        <dbReference type="ARBA" id="ARBA00022645"/>
    </source>
</evidence>
<dbReference type="InterPro" id="IPR027461">
    <property type="entry name" value="Carboxypeptidase_A_C_sf"/>
</dbReference>
<dbReference type="GO" id="GO:0008236">
    <property type="term" value="F:serine-type peptidase activity"/>
    <property type="evidence" value="ECO:0007669"/>
    <property type="project" value="UniProtKB-KW"/>
</dbReference>
<dbReference type="PIRSF" id="PIRSF028757">
    <property type="entry name" value="LD-carboxypeptidase"/>
    <property type="match status" value="1"/>
</dbReference>
<sequence>MKQGNLVRQDQNKPQTTAFVKPPYLKQGDTIMIVAPAGFVPDSTEIEPGIELAKSWGLEVIVGKNAFKKHNHFAGTDAERQSDLQLALNDKKIKAIWCSRGGYGTVRIIDQLDFTTFEKYPKWVVGYSDITTLHTTIHNLGFATIHATMPGGMKRASADAKQTLYKALFGYSYGFEIPTNPLNKLGSASGILIGGNLSIVNSMIGSVSEVNLYDKILFIEDVGEDLYRIDRMIYTLKRTGALKNLKGLIVGDFDYDVEKDTLFGGTHREIILNAVKEYNYPVIFDFPAGHIRDNRSLIFGKEITIDVNANLSKVSY</sequence>
<feature type="active site" description="Nucleophile" evidence="6">
    <location>
        <position position="128"/>
    </location>
</feature>
<dbReference type="InterPro" id="IPR003507">
    <property type="entry name" value="S66_fam"/>
</dbReference>
<accession>A0A4V1AH75</accession>
<dbReference type="KEGG" id="fnk:E1750_02495"/>
<dbReference type="Pfam" id="PF17676">
    <property type="entry name" value="Peptidase_S66C"/>
    <property type="match status" value="1"/>
</dbReference>
<feature type="active site" description="Charge relay system" evidence="6">
    <location>
        <position position="220"/>
    </location>
</feature>
<keyword evidence="4" id="KW-0378">Hydrolase</keyword>
<evidence type="ECO:0000256" key="3">
    <source>
        <dbReference type="ARBA" id="ARBA00022670"/>
    </source>
</evidence>
<reference evidence="10" key="1">
    <citation type="submission" date="2019-03" db="EMBL/GenBank/DDBJ databases">
        <title>Flavobacterium sp.</title>
        <authorList>
            <person name="Kim H."/>
        </authorList>
    </citation>
    <scope>NUCLEOTIDE SEQUENCE [LARGE SCALE GENOMIC DNA]</scope>
    <source>
        <strain evidence="10">GS13</strain>
    </source>
</reference>
<dbReference type="SUPFAM" id="SSF141986">
    <property type="entry name" value="LD-carboxypeptidase A C-terminal domain-like"/>
    <property type="match status" value="1"/>
</dbReference>
<dbReference type="GO" id="GO:0004180">
    <property type="term" value="F:carboxypeptidase activity"/>
    <property type="evidence" value="ECO:0007669"/>
    <property type="project" value="UniProtKB-KW"/>
</dbReference>
<organism evidence="9 10">
    <name type="scientific">Flavobacterium nackdongense</name>
    <dbReference type="NCBI Taxonomy" id="2547394"/>
    <lineage>
        <taxon>Bacteria</taxon>
        <taxon>Pseudomonadati</taxon>
        <taxon>Bacteroidota</taxon>
        <taxon>Flavobacteriia</taxon>
        <taxon>Flavobacteriales</taxon>
        <taxon>Flavobacteriaceae</taxon>
        <taxon>Flavobacterium</taxon>
    </lineage>
</organism>
<dbReference type="InterPro" id="IPR040921">
    <property type="entry name" value="Peptidase_S66C"/>
</dbReference>
<evidence type="ECO:0000259" key="8">
    <source>
        <dbReference type="Pfam" id="PF17676"/>
    </source>
</evidence>
<comment type="similarity">
    <text evidence="1">Belongs to the peptidase S66 family.</text>
</comment>
<dbReference type="InterPro" id="IPR029062">
    <property type="entry name" value="Class_I_gatase-like"/>
</dbReference>
<evidence type="ECO:0000256" key="1">
    <source>
        <dbReference type="ARBA" id="ARBA00010233"/>
    </source>
</evidence>
<proteinExistence type="inferred from homology"/>
<dbReference type="OrthoDB" id="9807329at2"/>
<evidence type="ECO:0000256" key="6">
    <source>
        <dbReference type="PIRSR" id="PIRSR028757-1"/>
    </source>
</evidence>
<dbReference type="PANTHER" id="PTHR30237:SF2">
    <property type="entry name" value="MUREIN TETRAPEPTIDE CARBOXYPEPTIDASE"/>
    <property type="match status" value="1"/>
</dbReference>
<dbReference type="Pfam" id="PF02016">
    <property type="entry name" value="Peptidase_S66"/>
    <property type="match status" value="1"/>
</dbReference>
<dbReference type="EMBL" id="CP037933">
    <property type="protein sequence ID" value="QBN20562.1"/>
    <property type="molecule type" value="Genomic_DNA"/>
</dbReference>
<keyword evidence="5" id="KW-0720">Serine protease</keyword>